<dbReference type="Pfam" id="PF01270">
    <property type="entry name" value="Glyco_hydro_8"/>
    <property type="match status" value="1"/>
</dbReference>
<reference evidence="8 9" key="1">
    <citation type="journal article" date="2012" name="Int. J. Syst. Evol. Microbiol.">
        <title>Vibrio caribbeanicus sp. nov., isolated from the marine sponge Scleritoderma cyanea.</title>
        <authorList>
            <person name="Hoffmann M."/>
            <person name="Monday S.R."/>
            <person name="Allard M.W."/>
            <person name="Strain E.A."/>
            <person name="Whittaker P."/>
            <person name="Naum M."/>
            <person name="McCarthy P.J."/>
            <person name="Lopez J.V."/>
            <person name="Fischer M."/>
            <person name="Brown E.W."/>
        </authorList>
    </citation>
    <scope>NUCLEOTIDE SEQUENCE [LARGE SCALE GENOMIC DNA]</scope>
    <source>
        <strain evidence="8 9">ATCC BAA-2122</strain>
    </source>
</reference>
<evidence type="ECO:0000256" key="5">
    <source>
        <dbReference type="ARBA" id="ARBA00023001"/>
    </source>
</evidence>
<comment type="similarity">
    <text evidence="2">Belongs to the glycosyl hydrolase 8 (cellulase D) family.</text>
</comment>
<keyword evidence="5" id="KW-0136">Cellulose degradation</keyword>
<keyword evidence="6" id="KW-0326">Glycosidase</keyword>
<dbReference type="GO" id="GO:0030245">
    <property type="term" value="P:cellulose catabolic process"/>
    <property type="evidence" value="ECO:0007669"/>
    <property type="project" value="UniProtKB-KW"/>
</dbReference>
<dbReference type="InterPro" id="IPR012341">
    <property type="entry name" value="6hp_glycosidase-like_sf"/>
</dbReference>
<evidence type="ECO:0000256" key="4">
    <source>
        <dbReference type="ARBA" id="ARBA00022801"/>
    </source>
</evidence>
<evidence type="ECO:0000313" key="9">
    <source>
        <dbReference type="Proteomes" id="UP000002943"/>
    </source>
</evidence>
<comment type="catalytic activity">
    <reaction evidence="1">
        <text>Endohydrolysis of (1-&gt;4)-beta-D-glucosidic linkages in cellulose, lichenin and cereal beta-D-glucans.</text>
        <dbReference type="EC" id="3.2.1.4"/>
    </reaction>
</comment>
<evidence type="ECO:0000256" key="1">
    <source>
        <dbReference type="ARBA" id="ARBA00000966"/>
    </source>
</evidence>
<dbReference type="SUPFAM" id="SSF48208">
    <property type="entry name" value="Six-hairpin glycosidases"/>
    <property type="match status" value="1"/>
</dbReference>
<dbReference type="Proteomes" id="UP000002943">
    <property type="component" value="Unassembled WGS sequence"/>
</dbReference>
<dbReference type="STRING" id="796620.VIBC2010_04654"/>
<keyword evidence="9" id="KW-1185">Reference proteome</keyword>
<sequence length="341" mass="39570">MNYYYRIIFVSVMFFLQGFTTVNSQCVDTAHQWEKYKLWYLADEGRVIDNANQRISHSEGQGYAMLMAVFFDDNEAFSRLWDWTQKNLTVPGTVLLAWKWQPRPPHTPDKNNAIDGDILIAWALLRASRKWGNSRYLDDSTKIIHHIAETQIRIVDGDTILLPGNNGFETPESTIVNPAYWIFPAFKEFNSHKKVWDRLIISGNNILDKNQYGKSLLPSDWLEFSHGEWKPAKKFETIFGYSNYRIPLYLSWSGQSHPINKKYLNWLMSEDAAWVDIKTGRKASYQPPIGAYAISELVQSTLNKSSNIAKKGIRKQVQGDNYYSDSLTLLSHIAYQERFCR</sequence>
<evidence type="ECO:0000256" key="3">
    <source>
        <dbReference type="ARBA" id="ARBA00012601"/>
    </source>
</evidence>
<dbReference type="EC" id="3.2.1.4" evidence="3"/>
<dbReference type="EMBL" id="AEIU01000074">
    <property type="protein sequence ID" value="EFP96439.1"/>
    <property type="molecule type" value="Genomic_DNA"/>
</dbReference>
<dbReference type="AlphaFoldDB" id="E3BK54"/>
<dbReference type="RefSeq" id="WP_009601409.1">
    <property type="nucleotide sequence ID" value="NZ_AEIU01000074.1"/>
</dbReference>
<dbReference type="InterPro" id="IPR008928">
    <property type="entry name" value="6-hairpin_glycosidase_sf"/>
</dbReference>
<accession>E3BK54</accession>
<keyword evidence="4" id="KW-0378">Hydrolase</keyword>
<dbReference type="eggNOG" id="COG3405">
    <property type="taxonomic scope" value="Bacteria"/>
</dbReference>
<evidence type="ECO:0000256" key="7">
    <source>
        <dbReference type="ARBA" id="ARBA00023326"/>
    </source>
</evidence>
<dbReference type="InterPro" id="IPR002037">
    <property type="entry name" value="Glyco_hydro_8"/>
</dbReference>
<keyword evidence="7" id="KW-0624">Polysaccharide degradation</keyword>
<protein>
    <recommendedName>
        <fullName evidence="3">cellulase</fullName>
        <ecNumber evidence="3">3.2.1.4</ecNumber>
    </recommendedName>
</protein>
<gene>
    <name evidence="8" type="ORF">VIBC2010_04654</name>
</gene>
<proteinExistence type="inferred from homology"/>
<dbReference type="GO" id="GO:0008810">
    <property type="term" value="F:cellulase activity"/>
    <property type="evidence" value="ECO:0007669"/>
    <property type="project" value="UniProtKB-EC"/>
</dbReference>
<dbReference type="OrthoDB" id="9766708at2"/>
<name>E3BK54_9VIBR</name>
<evidence type="ECO:0000256" key="6">
    <source>
        <dbReference type="ARBA" id="ARBA00023295"/>
    </source>
</evidence>
<keyword evidence="7" id="KW-0119">Carbohydrate metabolism</keyword>
<comment type="caution">
    <text evidence="8">The sequence shown here is derived from an EMBL/GenBank/DDBJ whole genome shotgun (WGS) entry which is preliminary data.</text>
</comment>
<evidence type="ECO:0000256" key="2">
    <source>
        <dbReference type="ARBA" id="ARBA00009209"/>
    </source>
</evidence>
<dbReference type="PRINTS" id="PR00735">
    <property type="entry name" value="GLHYDRLASE8"/>
</dbReference>
<dbReference type="Gene3D" id="1.50.10.10">
    <property type="match status" value="1"/>
</dbReference>
<evidence type="ECO:0000313" key="8">
    <source>
        <dbReference type="EMBL" id="EFP96439.1"/>
    </source>
</evidence>
<organism evidence="8 9">
    <name type="scientific">Vibrio caribbeanicus ATCC BAA-2122</name>
    <dbReference type="NCBI Taxonomy" id="796620"/>
    <lineage>
        <taxon>Bacteria</taxon>
        <taxon>Pseudomonadati</taxon>
        <taxon>Pseudomonadota</taxon>
        <taxon>Gammaproteobacteria</taxon>
        <taxon>Vibrionales</taxon>
        <taxon>Vibrionaceae</taxon>
        <taxon>Vibrio</taxon>
    </lineage>
</organism>